<dbReference type="EMBL" id="CP049742">
    <property type="protein sequence ID" value="QPC47562.1"/>
    <property type="molecule type" value="Genomic_DNA"/>
</dbReference>
<dbReference type="AlphaFoldDB" id="A0A7S8CCU6"/>
<accession>A0A7S8CCU6</accession>
<evidence type="ECO:0000313" key="1">
    <source>
        <dbReference type="EMBL" id="QPC47562.1"/>
    </source>
</evidence>
<dbReference type="RefSeq" id="WP_239672233.1">
    <property type="nucleotide sequence ID" value="NZ_CP049742.1"/>
</dbReference>
<organism evidence="1 2">
    <name type="scientific">Mangrovibacillus cuniculi</name>
    <dbReference type="NCBI Taxonomy" id="2593652"/>
    <lineage>
        <taxon>Bacteria</taxon>
        <taxon>Bacillati</taxon>
        <taxon>Bacillota</taxon>
        <taxon>Bacilli</taxon>
        <taxon>Bacillales</taxon>
        <taxon>Bacillaceae</taxon>
        <taxon>Mangrovibacillus</taxon>
    </lineage>
</organism>
<proteinExistence type="predicted"/>
<dbReference type="Proteomes" id="UP000593626">
    <property type="component" value="Chromosome"/>
</dbReference>
<reference evidence="1 2" key="1">
    <citation type="submission" date="2019-07" db="EMBL/GenBank/DDBJ databases">
        <title>Genome sequence of 2 isolates from Red Sea Mangroves.</title>
        <authorList>
            <person name="Sefrji F."/>
            <person name="Michoud G."/>
            <person name="Merlino G."/>
            <person name="Daffonchio D."/>
        </authorList>
    </citation>
    <scope>NUCLEOTIDE SEQUENCE [LARGE SCALE GENOMIC DNA]</scope>
    <source>
        <strain evidence="1 2">R1DC41</strain>
    </source>
</reference>
<dbReference type="KEGG" id="mcui:G8O30_11675"/>
<sequence length="205" mass="23937">MTHTSSKLNEAKFFNKLLKDHYLKYPDFNYYLNAFLSSSRAVTWVMNSEYDKTKGYHEWFENEKPSDEIHGLLKKINDLRIQTNKIKPVRANPNALFTIDETTITDEIREQLIKIDKKKVSITLSVASAASDEKSNDEITFKGKIENVFNSVDEFPDENILEVCEKYVEELERVVLECEKRFKHLLPETKYKGLTINFTNGDVLK</sequence>
<protein>
    <submittedName>
        <fullName evidence="1">Uncharacterized protein</fullName>
    </submittedName>
</protein>
<keyword evidence="2" id="KW-1185">Reference proteome</keyword>
<evidence type="ECO:0000313" key="2">
    <source>
        <dbReference type="Proteomes" id="UP000593626"/>
    </source>
</evidence>
<name>A0A7S8CCU6_9BACI</name>
<gene>
    <name evidence="1" type="ORF">G8O30_11675</name>
</gene>